<proteinExistence type="predicted"/>
<reference evidence="1 2" key="1">
    <citation type="submission" date="2023-08" db="EMBL/GenBank/DDBJ databases">
        <title>Black Yeasts Isolated from many extreme environments.</title>
        <authorList>
            <person name="Coleine C."/>
            <person name="Stajich J.E."/>
            <person name="Selbmann L."/>
        </authorList>
    </citation>
    <scope>NUCLEOTIDE SEQUENCE [LARGE SCALE GENOMIC DNA]</scope>
    <source>
        <strain evidence="1 2">CCFEE 5885</strain>
    </source>
</reference>
<gene>
    <name evidence="1" type="ORF">LTR24_004563</name>
</gene>
<evidence type="ECO:0000313" key="1">
    <source>
        <dbReference type="EMBL" id="KAK5093160.1"/>
    </source>
</evidence>
<name>A0ABR0KBN3_9EURO</name>
<dbReference type="EMBL" id="JAVRRG010000047">
    <property type="protein sequence ID" value="KAK5093160.1"/>
    <property type="molecule type" value="Genomic_DNA"/>
</dbReference>
<evidence type="ECO:0000313" key="2">
    <source>
        <dbReference type="Proteomes" id="UP001345013"/>
    </source>
</evidence>
<organism evidence="1 2">
    <name type="scientific">Lithohypha guttulata</name>
    <dbReference type="NCBI Taxonomy" id="1690604"/>
    <lineage>
        <taxon>Eukaryota</taxon>
        <taxon>Fungi</taxon>
        <taxon>Dikarya</taxon>
        <taxon>Ascomycota</taxon>
        <taxon>Pezizomycotina</taxon>
        <taxon>Eurotiomycetes</taxon>
        <taxon>Chaetothyriomycetidae</taxon>
        <taxon>Chaetothyriales</taxon>
        <taxon>Trichomeriaceae</taxon>
        <taxon>Lithohypha</taxon>
    </lineage>
</organism>
<keyword evidence="2" id="KW-1185">Reference proteome</keyword>
<dbReference type="Proteomes" id="UP001345013">
    <property type="component" value="Unassembled WGS sequence"/>
</dbReference>
<comment type="caution">
    <text evidence="1">The sequence shown here is derived from an EMBL/GenBank/DDBJ whole genome shotgun (WGS) entry which is preliminary data.</text>
</comment>
<sequence>MSLVVGKTYIGTGYNGSRILLRGPFDTLEEIRAGRAANQQLGHYDHATNPAVRRGDQAAANLQLMSEGIVACDWAADPRSNPYHHPDCKCYLFRSCSISHSQPALLKLNSEDLNWLIAQQGYQTSTCCCVLCGDASAPSAAVSLKSEIINLLKPLKTDAYIVGLSLCSLLATGSTPTIPTTSICHTWSSNPIPQ</sequence>
<accession>A0ABR0KBN3</accession>
<protein>
    <submittedName>
        <fullName evidence="1">Uncharacterized protein</fullName>
    </submittedName>
</protein>